<dbReference type="EMBL" id="QYRT01000022">
    <property type="protein sequence ID" value="TIH34984.1"/>
    <property type="molecule type" value="Genomic_DNA"/>
</dbReference>
<feature type="compositionally biased region" description="Basic residues" evidence="1">
    <location>
        <begin position="139"/>
        <end position="149"/>
    </location>
</feature>
<keyword evidence="2" id="KW-0812">Transmembrane</keyword>
<protein>
    <submittedName>
        <fullName evidence="3">Uncharacterized protein</fullName>
    </submittedName>
</protein>
<feature type="transmembrane region" description="Helical" evidence="2">
    <location>
        <begin position="18"/>
        <end position="39"/>
    </location>
</feature>
<accession>A0A4V4RER2</accession>
<keyword evidence="2" id="KW-0472">Membrane</keyword>
<dbReference type="Proteomes" id="UP000306192">
    <property type="component" value="Unassembled WGS sequence"/>
</dbReference>
<organism evidence="3 4">
    <name type="scientific">Subtercola vilae</name>
    <dbReference type="NCBI Taxonomy" id="2056433"/>
    <lineage>
        <taxon>Bacteria</taxon>
        <taxon>Bacillati</taxon>
        <taxon>Actinomycetota</taxon>
        <taxon>Actinomycetes</taxon>
        <taxon>Micrococcales</taxon>
        <taxon>Microbacteriaceae</taxon>
        <taxon>Subtercola</taxon>
    </lineage>
</organism>
<feature type="region of interest" description="Disordered" evidence="1">
    <location>
        <begin position="130"/>
        <end position="157"/>
    </location>
</feature>
<keyword evidence="4" id="KW-1185">Reference proteome</keyword>
<evidence type="ECO:0000256" key="2">
    <source>
        <dbReference type="SAM" id="Phobius"/>
    </source>
</evidence>
<gene>
    <name evidence="3" type="ORF">D4765_11870</name>
</gene>
<keyword evidence="2" id="KW-1133">Transmembrane helix</keyword>
<comment type="caution">
    <text evidence="3">The sequence shown here is derived from an EMBL/GenBank/DDBJ whole genome shotgun (WGS) entry which is preliminary data.</text>
</comment>
<dbReference type="AlphaFoldDB" id="A0A4V4RER2"/>
<name>A0A4V4RER2_9MICO</name>
<sequence>MTLIPLDWFKYLFGDTPIAPVVLTFVAITVLGVIAYRVWPVIKRLVSTLTALEKLPDFMDKQESFRQNTTATLHKQDESLASQDVKIQEIHHEVNYNNGTSVKDAVERVEEGVAGWYVAHNELRSQLGLPAIDTETPIKKKPPRKRAPRIPKTEGTP</sequence>
<dbReference type="OrthoDB" id="9922991at2"/>
<evidence type="ECO:0000313" key="4">
    <source>
        <dbReference type="Proteomes" id="UP000306192"/>
    </source>
</evidence>
<dbReference type="RefSeq" id="WP_136642512.1">
    <property type="nucleotide sequence ID" value="NZ_QYRT01000022.1"/>
</dbReference>
<reference evidence="3 4" key="1">
    <citation type="journal article" date="2019" name="Microorganisms">
        <title>Systematic Affiliation and Genome Analysis of Subtercola vilae DB165(T) with Particular Emphasis on Cold Adaptation of an Isolate from a High-Altitude Cold Volcano Lake.</title>
        <authorList>
            <person name="Villalobos A.S."/>
            <person name="Wiese J."/>
            <person name="Imhoff J.F."/>
            <person name="Dorador C."/>
            <person name="Keller A."/>
            <person name="Hentschel U."/>
        </authorList>
    </citation>
    <scope>NUCLEOTIDE SEQUENCE [LARGE SCALE GENOMIC DNA]</scope>
    <source>
        <strain evidence="3 4">DB165</strain>
    </source>
</reference>
<evidence type="ECO:0000256" key="1">
    <source>
        <dbReference type="SAM" id="MobiDB-lite"/>
    </source>
</evidence>
<evidence type="ECO:0000313" key="3">
    <source>
        <dbReference type="EMBL" id="TIH34984.1"/>
    </source>
</evidence>
<proteinExistence type="predicted"/>